<feature type="compositionally biased region" description="Polar residues" evidence="1">
    <location>
        <begin position="224"/>
        <end position="235"/>
    </location>
</feature>
<dbReference type="OrthoDB" id="10027058at2759"/>
<comment type="caution">
    <text evidence="3">The sequence shown here is derived from an EMBL/GenBank/DDBJ whole genome shotgun (WGS) entry which is preliminary data.</text>
</comment>
<evidence type="ECO:0000313" key="3">
    <source>
        <dbReference type="EMBL" id="KAJ2926965.1"/>
    </source>
</evidence>
<keyword evidence="4" id="KW-1185">Reference proteome</keyword>
<dbReference type="GO" id="GO:0020037">
    <property type="term" value="F:heme binding"/>
    <property type="evidence" value="ECO:0007669"/>
    <property type="project" value="InterPro"/>
</dbReference>
<gene>
    <name evidence="3" type="ORF">H1R20_g10132</name>
</gene>
<evidence type="ECO:0000256" key="1">
    <source>
        <dbReference type="SAM" id="MobiDB-lite"/>
    </source>
</evidence>
<evidence type="ECO:0000313" key="4">
    <source>
        <dbReference type="Proteomes" id="UP001140091"/>
    </source>
</evidence>
<feature type="domain" description="Globin-sensor" evidence="2">
    <location>
        <begin position="52"/>
        <end position="161"/>
    </location>
</feature>
<reference evidence="3" key="1">
    <citation type="submission" date="2022-06" db="EMBL/GenBank/DDBJ databases">
        <title>Genome Sequence of Candolleomyces eurysporus.</title>
        <authorList>
            <person name="Buettner E."/>
        </authorList>
    </citation>
    <scope>NUCLEOTIDE SEQUENCE</scope>
    <source>
        <strain evidence="3">VTCC 930004</strain>
    </source>
</reference>
<dbReference type="GO" id="GO:0019825">
    <property type="term" value="F:oxygen binding"/>
    <property type="evidence" value="ECO:0007669"/>
    <property type="project" value="InterPro"/>
</dbReference>
<organism evidence="3 4">
    <name type="scientific">Candolleomyces eurysporus</name>
    <dbReference type="NCBI Taxonomy" id="2828524"/>
    <lineage>
        <taxon>Eukaryota</taxon>
        <taxon>Fungi</taxon>
        <taxon>Dikarya</taxon>
        <taxon>Basidiomycota</taxon>
        <taxon>Agaricomycotina</taxon>
        <taxon>Agaricomycetes</taxon>
        <taxon>Agaricomycetidae</taxon>
        <taxon>Agaricales</taxon>
        <taxon>Agaricineae</taxon>
        <taxon>Psathyrellaceae</taxon>
        <taxon>Candolleomyces</taxon>
    </lineage>
</organism>
<name>A0A9W8J9Q6_9AGAR</name>
<proteinExistence type="predicted"/>
<accession>A0A9W8J9Q6</accession>
<feature type="compositionally biased region" description="Basic and acidic residues" evidence="1">
    <location>
        <begin position="592"/>
        <end position="613"/>
    </location>
</feature>
<dbReference type="EMBL" id="JANBPK010001041">
    <property type="protein sequence ID" value="KAJ2926965.1"/>
    <property type="molecule type" value="Genomic_DNA"/>
</dbReference>
<dbReference type="Pfam" id="PF11563">
    <property type="entry name" value="Protoglobin"/>
    <property type="match status" value="1"/>
</dbReference>
<protein>
    <recommendedName>
        <fullName evidence="2">Globin-sensor domain-containing protein</fullName>
    </recommendedName>
</protein>
<dbReference type="PANTHER" id="PTHR42071">
    <property type="entry name" value="PROTOGLOBIN DOMAIN-CONTAINING PROTEIN"/>
    <property type="match status" value="1"/>
</dbReference>
<feature type="region of interest" description="Disordered" evidence="1">
    <location>
        <begin position="210"/>
        <end position="245"/>
    </location>
</feature>
<feature type="region of interest" description="Disordered" evidence="1">
    <location>
        <begin position="370"/>
        <end position="433"/>
    </location>
</feature>
<dbReference type="AlphaFoldDB" id="A0A9W8J9Q6"/>
<dbReference type="Proteomes" id="UP001140091">
    <property type="component" value="Unassembled WGS sequence"/>
</dbReference>
<dbReference type="InterPro" id="IPR012292">
    <property type="entry name" value="Globin/Proto"/>
</dbReference>
<evidence type="ECO:0000259" key="2">
    <source>
        <dbReference type="Pfam" id="PF11563"/>
    </source>
</evidence>
<dbReference type="PANTHER" id="PTHR42071:SF1">
    <property type="entry name" value="GLOBIN-SENSOR DOMAIN-CONTAINING PROTEIN"/>
    <property type="match status" value="1"/>
</dbReference>
<sequence>MSRPKAINGFQHSFRADPILEHKAHAPVDSALSTTPVANSGLAAPEHADVCPIELRKRTFAVYMRKLVTLDYDDFATWQYFDHIGIMHTGQNELKHRKLMGKAPLFVDLMHLSLLLAWTLDVLTPVILSYTEYPLSRRIEIMQAFQKVIWIQNDLFSRHYALKRLSSARASLARHIRFGVWRINPSRPPTTTILSLHRRILTRISSKMSARTPFFPGGAPSRPPTHTTGSESTPNGPGGNAASSGFIPDLSNPLHAFSGSGQKTAASGKANGAGSNMLGMGDASAVHDTGNANGNALAVPKLNLSGLKKKKGPLVAPVNNNSGLTAGGGGFNAAANGVSMEGNADGFGISRPATADPYAKTNAARHGLMPRASLGSNHNPGSGATAASGRQGAGGGPNKPFGVSKSGPGPRREVLQPPQVSAPVPLSAAGPPPPLFNTNANVIGANHAAGTLNSNLDSSGSVPSFSGFKTLGGALTGQGGANMDQNRDWAGLALERPHTSMGNDQNRNVNEVGQQSNQQQDFRTPAFNLGFARTPDTSAETLVNQDDDSFDHSRGSKLVLDGFHRGFEQLFPGMDPGATIAGGGGGGGHRRVTPDKEHLNHRDSGGQYADRRQHGVMLPGRGTNEQGRVFQQAPASGREGRKRLRDQVDLEQGGMEYDMPDAHRMKMAKTVDEVQEMGHRKEEYDVPSQRPTEKVLMVDTDEFFANHMDLYDQAVRRWSNCSIDEWFSGAEVVSSKLTECLNLVSSFPF</sequence>
<feature type="region of interest" description="Disordered" evidence="1">
    <location>
        <begin position="581"/>
        <end position="647"/>
    </location>
</feature>
<dbReference type="Gene3D" id="1.10.490.10">
    <property type="entry name" value="Globins"/>
    <property type="match status" value="1"/>
</dbReference>
<dbReference type="InterPro" id="IPR044398">
    <property type="entry name" value="Globin-sensor_dom"/>
</dbReference>
<feature type="non-terminal residue" evidence="3">
    <location>
        <position position="749"/>
    </location>
</feature>